<comment type="caution">
    <text evidence="1">The sequence shown here is derived from an EMBL/GenBank/DDBJ whole genome shotgun (WGS) entry which is preliminary data.</text>
</comment>
<accession>A0A834I9L9</accession>
<dbReference type="Proteomes" id="UP000625711">
    <property type="component" value="Unassembled WGS sequence"/>
</dbReference>
<protein>
    <submittedName>
        <fullName evidence="1">Uncharacterized protein</fullName>
    </submittedName>
</protein>
<reference evidence="1" key="1">
    <citation type="submission" date="2020-08" db="EMBL/GenBank/DDBJ databases">
        <title>Genome sequencing and assembly of the red palm weevil Rhynchophorus ferrugineus.</title>
        <authorList>
            <person name="Dias G.B."/>
            <person name="Bergman C.M."/>
            <person name="Manee M."/>
        </authorList>
    </citation>
    <scope>NUCLEOTIDE SEQUENCE</scope>
    <source>
        <strain evidence="1">AA-2017</strain>
        <tissue evidence="1">Whole larva</tissue>
    </source>
</reference>
<evidence type="ECO:0000313" key="2">
    <source>
        <dbReference type="Proteomes" id="UP000625711"/>
    </source>
</evidence>
<gene>
    <name evidence="1" type="ORF">GWI33_012699</name>
</gene>
<organism evidence="1 2">
    <name type="scientific">Rhynchophorus ferrugineus</name>
    <name type="common">Red palm weevil</name>
    <name type="synonym">Curculio ferrugineus</name>
    <dbReference type="NCBI Taxonomy" id="354439"/>
    <lineage>
        <taxon>Eukaryota</taxon>
        <taxon>Metazoa</taxon>
        <taxon>Ecdysozoa</taxon>
        <taxon>Arthropoda</taxon>
        <taxon>Hexapoda</taxon>
        <taxon>Insecta</taxon>
        <taxon>Pterygota</taxon>
        <taxon>Neoptera</taxon>
        <taxon>Endopterygota</taxon>
        <taxon>Coleoptera</taxon>
        <taxon>Polyphaga</taxon>
        <taxon>Cucujiformia</taxon>
        <taxon>Curculionidae</taxon>
        <taxon>Dryophthorinae</taxon>
        <taxon>Rhynchophorus</taxon>
    </lineage>
</organism>
<sequence length="127" mass="14335">MKQQFGPVFVPSLSDVNDIWFQQDHANHHAELSKITSSRNSKIVHSKRQITVDYDNNIHGGEKYMNDMPVRQISIFVQYFGTNLAGTCSMKTNKPWQKQTISAVQSAKHILLGLNSYSDAIRILGAT</sequence>
<dbReference type="EMBL" id="JAACXV010012438">
    <property type="protein sequence ID" value="KAF7274623.1"/>
    <property type="molecule type" value="Genomic_DNA"/>
</dbReference>
<keyword evidence="2" id="KW-1185">Reference proteome</keyword>
<name>A0A834I9L9_RHYFE</name>
<evidence type="ECO:0000313" key="1">
    <source>
        <dbReference type="EMBL" id="KAF7274623.1"/>
    </source>
</evidence>
<proteinExistence type="predicted"/>
<dbReference type="AlphaFoldDB" id="A0A834I9L9"/>